<feature type="transmembrane region" description="Helical" evidence="8">
    <location>
        <begin position="353"/>
        <end position="372"/>
    </location>
</feature>
<evidence type="ECO:0000313" key="11">
    <source>
        <dbReference type="Proteomes" id="UP000056968"/>
    </source>
</evidence>
<keyword evidence="11" id="KW-1185">Reference proteome</keyword>
<feature type="transmembrane region" description="Helical" evidence="8">
    <location>
        <begin position="177"/>
        <end position="200"/>
    </location>
</feature>
<evidence type="ECO:0000313" key="10">
    <source>
        <dbReference type="EMBL" id="ALR20677.1"/>
    </source>
</evidence>
<keyword evidence="2" id="KW-1003">Cell membrane</keyword>
<feature type="transmembrane region" description="Helical" evidence="8">
    <location>
        <begin position="212"/>
        <end position="232"/>
    </location>
</feature>
<keyword evidence="3" id="KW-0328">Glycosyltransferase</keyword>
<name>A0A0S3EZ65_9SPHN</name>
<keyword evidence="7 8" id="KW-0472">Membrane</keyword>
<reference evidence="10 11" key="1">
    <citation type="submission" date="2015-11" db="EMBL/GenBank/DDBJ databases">
        <title>A Two-component Flavoprotein Monooxygenase System MeaXY Responsible for para-Hydroxylation of 2-Methyl-6-ethylaniline and 2,6-Diethylaniline in Sphingobium baderi DE-13.</title>
        <authorList>
            <person name="Cheng M."/>
            <person name="Meng Q."/>
            <person name="Yang Y."/>
            <person name="Chu C."/>
            <person name="Yan X."/>
            <person name="He J."/>
            <person name="Li S."/>
        </authorList>
    </citation>
    <scope>NUCLEOTIDE SEQUENCE [LARGE SCALE GENOMIC DNA]</scope>
    <source>
        <strain evidence="10 11">DE-13</strain>
    </source>
</reference>
<feature type="transmembrane region" description="Helical" evidence="8">
    <location>
        <begin position="379"/>
        <end position="398"/>
    </location>
</feature>
<evidence type="ECO:0000259" key="9">
    <source>
        <dbReference type="Pfam" id="PF13231"/>
    </source>
</evidence>
<dbReference type="EMBL" id="CP013264">
    <property type="protein sequence ID" value="ALR20677.1"/>
    <property type="molecule type" value="Genomic_DNA"/>
</dbReference>
<evidence type="ECO:0000256" key="5">
    <source>
        <dbReference type="ARBA" id="ARBA00022692"/>
    </source>
</evidence>
<evidence type="ECO:0000256" key="7">
    <source>
        <dbReference type="ARBA" id="ARBA00023136"/>
    </source>
</evidence>
<evidence type="ECO:0000256" key="8">
    <source>
        <dbReference type="SAM" id="Phobius"/>
    </source>
</evidence>
<dbReference type="GO" id="GO:0005886">
    <property type="term" value="C:plasma membrane"/>
    <property type="evidence" value="ECO:0007669"/>
    <property type="project" value="UniProtKB-SubCell"/>
</dbReference>
<feature type="transmembrane region" description="Helical" evidence="8">
    <location>
        <begin position="22"/>
        <end position="45"/>
    </location>
</feature>
<evidence type="ECO:0000256" key="4">
    <source>
        <dbReference type="ARBA" id="ARBA00022679"/>
    </source>
</evidence>
<feature type="transmembrane region" description="Helical" evidence="8">
    <location>
        <begin position="326"/>
        <end position="347"/>
    </location>
</feature>
<dbReference type="AlphaFoldDB" id="A0A0S3EZ65"/>
<feature type="transmembrane region" description="Helical" evidence="8">
    <location>
        <begin position="293"/>
        <end position="314"/>
    </location>
</feature>
<keyword evidence="4" id="KW-0808">Transferase</keyword>
<evidence type="ECO:0000256" key="6">
    <source>
        <dbReference type="ARBA" id="ARBA00022989"/>
    </source>
</evidence>
<feature type="transmembrane region" description="Helical" evidence="8">
    <location>
        <begin position="122"/>
        <end position="141"/>
    </location>
</feature>
<dbReference type="GO" id="GO:0009103">
    <property type="term" value="P:lipopolysaccharide biosynthetic process"/>
    <property type="evidence" value="ECO:0007669"/>
    <property type="project" value="UniProtKB-ARBA"/>
</dbReference>
<dbReference type="PANTHER" id="PTHR33908">
    <property type="entry name" value="MANNOSYLTRANSFERASE YKCB-RELATED"/>
    <property type="match status" value="1"/>
</dbReference>
<dbReference type="InterPro" id="IPR038731">
    <property type="entry name" value="RgtA/B/C-like"/>
</dbReference>
<evidence type="ECO:0000256" key="2">
    <source>
        <dbReference type="ARBA" id="ARBA00022475"/>
    </source>
</evidence>
<dbReference type="Proteomes" id="UP000056968">
    <property type="component" value="Chromosome"/>
</dbReference>
<keyword evidence="6 8" id="KW-1133">Transmembrane helix</keyword>
<dbReference type="STRING" id="1332080.ATN00_10575"/>
<proteinExistence type="predicted"/>
<sequence>MISPDVSDADAPARAPAFSRPALPLLALPALLLALALLMLAQAGYTGEDDAHYLFAADAWRSGQWFLGVNHWHLRHPHVLAIAASFALFGRNEGAMILPTVVAFLGVITLTVWLVRRVADDWTAVFAGLLVAATPAFVLYAKIPYPDVGELFYGVLSFALLWKGLETSRYRWFVLSGLAMAFAWLIRPSCAPFILLYGLLFLNGYRVPRSRYLAMGIGFAPPILAEWLYYYLRAGDPFYRFAVDMHSLEIPTAHMMGGVAHGLRPPFNAELMAKWVPNSMVDVHWLVNPYIDFLTSPSFGLLYSAAIIAAFLLLRDRRLQPEIRQFAWIMIALALLWIFVTIYVLNLRPQPRYFLPATWCACILAAMGLRHVLREKGRLPAFALLAILIVSDAALVSARKDPMEAERQLAAFAASRDGPMTSDLGKARFFLEQRGMAGRVTIIGEGRRPPAGLFLTSSDQVESWSEKGVSGFKPAPARPSWLDRLWAVVVPQKVYAKLRPRRDLMLAEVPDVSSAPRSSPTG</sequence>
<comment type="subcellular location">
    <subcellularLocation>
        <location evidence="1">Cell membrane</location>
        <topology evidence="1">Multi-pass membrane protein</topology>
    </subcellularLocation>
</comment>
<dbReference type="InterPro" id="IPR050297">
    <property type="entry name" value="LipidA_mod_glycosyltrf_83"/>
</dbReference>
<keyword evidence="5 8" id="KW-0812">Transmembrane</keyword>
<dbReference type="KEGG" id="sbd:ATN00_10575"/>
<organism evidence="10 11">
    <name type="scientific">Sphingobium baderi</name>
    <dbReference type="NCBI Taxonomy" id="1332080"/>
    <lineage>
        <taxon>Bacteria</taxon>
        <taxon>Pseudomonadati</taxon>
        <taxon>Pseudomonadota</taxon>
        <taxon>Alphaproteobacteria</taxon>
        <taxon>Sphingomonadales</taxon>
        <taxon>Sphingomonadaceae</taxon>
        <taxon>Sphingobium</taxon>
    </lineage>
</organism>
<gene>
    <name evidence="10" type="ORF">ATN00_10575</name>
</gene>
<protein>
    <recommendedName>
        <fullName evidence="9">Glycosyltransferase RgtA/B/C/D-like domain-containing protein</fullName>
    </recommendedName>
</protein>
<evidence type="ECO:0000256" key="3">
    <source>
        <dbReference type="ARBA" id="ARBA00022676"/>
    </source>
</evidence>
<dbReference type="GO" id="GO:0016763">
    <property type="term" value="F:pentosyltransferase activity"/>
    <property type="evidence" value="ECO:0007669"/>
    <property type="project" value="TreeGrafter"/>
</dbReference>
<dbReference type="PANTHER" id="PTHR33908:SF11">
    <property type="entry name" value="MEMBRANE PROTEIN"/>
    <property type="match status" value="1"/>
</dbReference>
<accession>A0A0S3EZ65</accession>
<feature type="transmembrane region" description="Helical" evidence="8">
    <location>
        <begin position="96"/>
        <end position="116"/>
    </location>
</feature>
<dbReference type="Pfam" id="PF13231">
    <property type="entry name" value="PMT_2"/>
    <property type="match status" value="1"/>
</dbReference>
<evidence type="ECO:0000256" key="1">
    <source>
        <dbReference type="ARBA" id="ARBA00004651"/>
    </source>
</evidence>
<feature type="domain" description="Glycosyltransferase RgtA/B/C/D-like" evidence="9">
    <location>
        <begin position="81"/>
        <end position="220"/>
    </location>
</feature>